<dbReference type="STRING" id="905079.L1IYW9"/>
<reference evidence="7" key="2">
    <citation type="submission" date="2012-11" db="EMBL/GenBank/DDBJ databases">
        <authorList>
            <person name="Kuo A."/>
            <person name="Curtis B.A."/>
            <person name="Tanifuji G."/>
            <person name="Burki F."/>
            <person name="Gruber A."/>
            <person name="Irimia M."/>
            <person name="Maruyama S."/>
            <person name="Arias M.C."/>
            <person name="Ball S.G."/>
            <person name="Gile G.H."/>
            <person name="Hirakawa Y."/>
            <person name="Hopkins J.F."/>
            <person name="Rensing S.A."/>
            <person name="Schmutz J."/>
            <person name="Symeonidi A."/>
            <person name="Elias M."/>
            <person name="Eveleigh R.J."/>
            <person name="Herman E.K."/>
            <person name="Klute M.J."/>
            <person name="Nakayama T."/>
            <person name="Obornik M."/>
            <person name="Reyes-Prieto A."/>
            <person name="Armbrust E.V."/>
            <person name="Aves S.J."/>
            <person name="Beiko R.G."/>
            <person name="Coutinho P."/>
            <person name="Dacks J.B."/>
            <person name="Durnford D.G."/>
            <person name="Fast N.M."/>
            <person name="Green B.R."/>
            <person name="Grisdale C."/>
            <person name="Hempe F."/>
            <person name="Henrissat B."/>
            <person name="Hoppner M.P."/>
            <person name="Ishida K.-I."/>
            <person name="Kim E."/>
            <person name="Koreny L."/>
            <person name="Kroth P.G."/>
            <person name="Liu Y."/>
            <person name="Malik S.-B."/>
            <person name="Maier U.G."/>
            <person name="McRose D."/>
            <person name="Mock T."/>
            <person name="Neilson J.A."/>
            <person name="Onodera N.T."/>
            <person name="Poole A.M."/>
            <person name="Pritham E.J."/>
            <person name="Richards T.A."/>
            <person name="Rocap G."/>
            <person name="Roy S.W."/>
            <person name="Sarai C."/>
            <person name="Schaack S."/>
            <person name="Shirato S."/>
            <person name="Slamovits C.H."/>
            <person name="Spencer D.F."/>
            <person name="Suzuki S."/>
            <person name="Worden A.Z."/>
            <person name="Zauner S."/>
            <person name="Barry K."/>
            <person name="Bell C."/>
            <person name="Bharti A.K."/>
            <person name="Crow J.A."/>
            <person name="Grimwood J."/>
            <person name="Kramer R."/>
            <person name="Lindquist E."/>
            <person name="Lucas S."/>
            <person name="Salamov A."/>
            <person name="McFadden G.I."/>
            <person name="Lane C.E."/>
            <person name="Keeling P.J."/>
            <person name="Gray M.W."/>
            <person name="Grigoriev I.V."/>
            <person name="Archibald J.M."/>
        </authorList>
    </citation>
    <scope>NUCLEOTIDE SEQUENCE</scope>
    <source>
        <strain evidence="7">CCMP2712</strain>
    </source>
</reference>
<dbReference type="GO" id="GO:0003723">
    <property type="term" value="F:RNA binding"/>
    <property type="evidence" value="ECO:0007669"/>
    <property type="project" value="UniProtKB-UniRule"/>
</dbReference>
<gene>
    <name evidence="5" type="ORF">GUITHDRAFT_141953</name>
</gene>
<evidence type="ECO:0000256" key="2">
    <source>
        <dbReference type="PROSITE-ProRule" id="PRU00176"/>
    </source>
</evidence>
<dbReference type="EMBL" id="JH993023">
    <property type="protein sequence ID" value="EKX41468.1"/>
    <property type="molecule type" value="Genomic_DNA"/>
</dbReference>
<proteinExistence type="predicted"/>
<evidence type="ECO:0000256" key="3">
    <source>
        <dbReference type="SAM" id="MobiDB-lite"/>
    </source>
</evidence>
<feature type="region of interest" description="Disordered" evidence="3">
    <location>
        <begin position="399"/>
        <end position="439"/>
    </location>
</feature>
<reference evidence="5 7" key="1">
    <citation type="journal article" date="2012" name="Nature">
        <title>Algal genomes reveal evolutionary mosaicism and the fate of nucleomorphs.</title>
        <authorList>
            <consortium name="DOE Joint Genome Institute"/>
            <person name="Curtis B.A."/>
            <person name="Tanifuji G."/>
            <person name="Burki F."/>
            <person name="Gruber A."/>
            <person name="Irimia M."/>
            <person name="Maruyama S."/>
            <person name="Arias M.C."/>
            <person name="Ball S.G."/>
            <person name="Gile G.H."/>
            <person name="Hirakawa Y."/>
            <person name="Hopkins J.F."/>
            <person name="Kuo A."/>
            <person name="Rensing S.A."/>
            <person name="Schmutz J."/>
            <person name="Symeonidi A."/>
            <person name="Elias M."/>
            <person name="Eveleigh R.J."/>
            <person name="Herman E.K."/>
            <person name="Klute M.J."/>
            <person name="Nakayama T."/>
            <person name="Obornik M."/>
            <person name="Reyes-Prieto A."/>
            <person name="Armbrust E.V."/>
            <person name="Aves S.J."/>
            <person name="Beiko R.G."/>
            <person name="Coutinho P."/>
            <person name="Dacks J.B."/>
            <person name="Durnford D.G."/>
            <person name="Fast N.M."/>
            <person name="Green B.R."/>
            <person name="Grisdale C.J."/>
            <person name="Hempel F."/>
            <person name="Henrissat B."/>
            <person name="Hoppner M.P."/>
            <person name="Ishida K."/>
            <person name="Kim E."/>
            <person name="Koreny L."/>
            <person name="Kroth P.G."/>
            <person name="Liu Y."/>
            <person name="Malik S.B."/>
            <person name="Maier U.G."/>
            <person name="McRose D."/>
            <person name="Mock T."/>
            <person name="Neilson J.A."/>
            <person name="Onodera N.T."/>
            <person name="Poole A.M."/>
            <person name="Pritham E.J."/>
            <person name="Richards T.A."/>
            <person name="Rocap G."/>
            <person name="Roy S.W."/>
            <person name="Sarai C."/>
            <person name="Schaack S."/>
            <person name="Shirato S."/>
            <person name="Slamovits C.H."/>
            <person name="Spencer D.F."/>
            <person name="Suzuki S."/>
            <person name="Worden A.Z."/>
            <person name="Zauner S."/>
            <person name="Barry K."/>
            <person name="Bell C."/>
            <person name="Bharti A.K."/>
            <person name="Crow J.A."/>
            <person name="Grimwood J."/>
            <person name="Kramer R."/>
            <person name="Lindquist E."/>
            <person name="Lucas S."/>
            <person name="Salamov A."/>
            <person name="McFadden G.I."/>
            <person name="Lane C.E."/>
            <person name="Keeling P.J."/>
            <person name="Gray M.W."/>
            <person name="Grigoriev I.V."/>
            <person name="Archibald J.M."/>
        </authorList>
    </citation>
    <scope>NUCLEOTIDE SEQUENCE</scope>
    <source>
        <strain evidence="5 7">CCMP2712</strain>
    </source>
</reference>
<feature type="domain" description="RRM" evidence="4">
    <location>
        <begin position="7"/>
        <end position="81"/>
    </location>
</feature>
<organism evidence="5">
    <name type="scientific">Guillardia theta (strain CCMP2712)</name>
    <name type="common">Cryptophyte</name>
    <dbReference type="NCBI Taxonomy" id="905079"/>
    <lineage>
        <taxon>Eukaryota</taxon>
        <taxon>Cryptophyceae</taxon>
        <taxon>Pyrenomonadales</taxon>
        <taxon>Geminigeraceae</taxon>
        <taxon>Guillardia</taxon>
    </lineage>
</organism>
<sequence>MASAENRCLHVTGLSPLVDETLLSSIFGAFGQLTSCRIIPDANGIHGYCDFADFSSASVALASLNGREVLGSPLNVSWHLQQAGPKEDTSNHITVFVGNIGDIIDEYMLFESFAHFNCSDSRIIRGDDGKCLGYGFVTIRTQVTEFGLLLQRFDRSAGTGGCKRRCCCHGWRSVDGEALADVNAAANRPPDPPPSTDAQTVAKQASESNTTVHVGNLVGTESEEALKKAFAKHGEIDNVRVPGKNFAFVTYTTHKAAAAAIAALNGTKPPGLTRPLKCTWAAEKKTQTTTATTSVATPANASMPYPPTDPSGHMVNPNAAIHAYDGHSPASIHHEAGYPALNGSVLNSGYSAHGQDGMSMHYSMPANGMMGAESDGMASNMGMVGQPGMIGPAPGGMMGPGTGDKKAQGMGLSGSSTADMGGKMEMRRDFGARNHPYNR</sequence>
<name>L1IYW9_GUITC</name>
<dbReference type="AlphaFoldDB" id="L1IYW9"/>
<feature type="compositionally biased region" description="Low complexity" evidence="3">
    <location>
        <begin position="289"/>
        <end position="301"/>
    </location>
</feature>
<evidence type="ECO:0000313" key="6">
    <source>
        <dbReference type="EnsemblProtists" id="EKX41468"/>
    </source>
</evidence>
<dbReference type="PROSITE" id="PS50102">
    <property type="entry name" value="RRM"/>
    <property type="match status" value="2"/>
</dbReference>
<dbReference type="InterPro" id="IPR035979">
    <property type="entry name" value="RBD_domain_sf"/>
</dbReference>
<dbReference type="OrthoDB" id="8093034at2759"/>
<dbReference type="OMA" id="NEIRVNW"/>
<dbReference type="PANTHER" id="PTHR10352">
    <property type="entry name" value="EUKARYOTIC TRANSLATION INITIATION FACTOR 3 SUBUNIT G"/>
    <property type="match status" value="1"/>
</dbReference>
<dbReference type="HOGENOM" id="CLU_624785_0_0_1"/>
<evidence type="ECO:0000313" key="7">
    <source>
        <dbReference type="Proteomes" id="UP000011087"/>
    </source>
</evidence>
<feature type="region of interest" description="Disordered" evidence="3">
    <location>
        <begin position="289"/>
        <end position="319"/>
    </location>
</feature>
<dbReference type="EnsemblProtists" id="EKX41468">
    <property type="protein sequence ID" value="EKX41468"/>
    <property type="gene ID" value="GUITHDRAFT_141953"/>
</dbReference>
<accession>L1IYW9</accession>
<dbReference type="KEGG" id="gtt:GUITHDRAFT_141953"/>
<keyword evidence="1 2" id="KW-0694">RNA-binding</keyword>
<keyword evidence="7" id="KW-1185">Reference proteome</keyword>
<dbReference type="Pfam" id="PF00076">
    <property type="entry name" value="RRM_1"/>
    <property type="match status" value="2"/>
</dbReference>
<dbReference type="SUPFAM" id="SSF54928">
    <property type="entry name" value="RNA-binding domain, RBD"/>
    <property type="match status" value="2"/>
</dbReference>
<feature type="region of interest" description="Disordered" evidence="3">
    <location>
        <begin position="185"/>
        <end position="209"/>
    </location>
</feature>
<dbReference type="eggNOG" id="KOG0118">
    <property type="taxonomic scope" value="Eukaryota"/>
</dbReference>
<dbReference type="PaxDb" id="55529-EKX41468"/>
<dbReference type="InterPro" id="IPR012677">
    <property type="entry name" value="Nucleotide-bd_a/b_plait_sf"/>
</dbReference>
<dbReference type="Proteomes" id="UP000011087">
    <property type="component" value="Unassembled WGS sequence"/>
</dbReference>
<dbReference type="RefSeq" id="XP_005828448.1">
    <property type="nucleotide sequence ID" value="XM_005828391.1"/>
</dbReference>
<feature type="compositionally biased region" description="Basic and acidic residues" evidence="3">
    <location>
        <begin position="422"/>
        <end position="432"/>
    </location>
</feature>
<dbReference type="Gene3D" id="3.30.70.330">
    <property type="match status" value="3"/>
</dbReference>
<dbReference type="InterPro" id="IPR000504">
    <property type="entry name" value="RRM_dom"/>
</dbReference>
<evidence type="ECO:0000259" key="4">
    <source>
        <dbReference type="PROSITE" id="PS50102"/>
    </source>
</evidence>
<evidence type="ECO:0000256" key="1">
    <source>
        <dbReference type="ARBA" id="ARBA00022884"/>
    </source>
</evidence>
<dbReference type="GeneID" id="17298189"/>
<evidence type="ECO:0000313" key="5">
    <source>
        <dbReference type="EMBL" id="EKX41468.1"/>
    </source>
</evidence>
<dbReference type="SMART" id="SM00360">
    <property type="entry name" value="RRM"/>
    <property type="match status" value="3"/>
</dbReference>
<protein>
    <recommendedName>
        <fullName evidence="4">RRM domain-containing protein</fullName>
    </recommendedName>
</protein>
<reference evidence="6" key="3">
    <citation type="submission" date="2016-03" db="UniProtKB">
        <authorList>
            <consortium name="EnsemblProtists"/>
        </authorList>
    </citation>
    <scope>IDENTIFICATION</scope>
</reference>
<feature type="domain" description="RRM" evidence="4">
    <location>
        <begin position="210"/>
        <end position="283"/>
    </location>
</feature>
<feature type="compositionally biased region" description="Polar residues" evidence="3">
    <location>
        <begin position="199"/>
        <end position="209"/>
    </location>
</feature>